<dbReference type="Proteomes" id="UP001355206">
    <property type="component" value="Unassembled WGS sequence"/>
</dbReference>
<keyword evidence="2" id="KW-1185">Reference proteome</keyword>
<evidence type="ECO:0000313" key="2">
    <source>
        <dbReference type="Proteomes" id="UP001355206"/>
    </source>
</evidence>
<proteinExistence type="predicted"/>
<sequence length="298" mass="33406">MQWWRDLRNWLADRIKAPPAETEAHPVDGTDTARGATWHDVYLTARLMEKHGVEYALIGGYGLAYNGLVRQTGDVDFIVRDTVENNRRWVAAMCDLPRGQGKALLEFGDEPFPNEPPYDDESRTVRIVDEFVVDILPTACGWSYEDLQGFMRLHEKDGLSIRVLDLAGLRLTKQGMRDKDRSDLFHIEATLKALDGDLDWHAAAMDRRHHSAEPPPRGDAIVLRLPDDDAGETESRTLAEAVFDRAARAGGEPDVDVDTLALYGDRDSLLAALREEPPVTELRAFLEERGVSLPRHGG</sequence>
<reference evidence="1 2" key="1">
    <citation type="journal article" date="2012" name="Genet. Mol. Biol.">
        <title>Analysis of 16S rRNA and mxaF genes revealing insights into Methylobacterium niche-specific plant association.</title>
        <authorList>
            <person name="Dourado M.N."/>
            <person name="Andreote F.D."/>
            <person name="Dini-Andreote F."/>
            <person name="Conti R."/>
            <person name="Araujo J.M."/>
            <person name="Araujo W.L."/>
        </authorList>
    </citation>
    <scope>NUCLEOTIDE SEQUENCE [LARGE SCALE GENOMIC DNA]</scope>
    <source>
        <strain evidence="1 2">TC3-10</strain>
    </source>
</reference>
<dbReference type="SUPFAM" id="SSF81301">
    <property type="entry name" value="Nucleotidyltransferase"/>
    <property type="match status" value="1"/>
</dbReference>
<protein>
    <recommendedName>
        <fullName evidence="3">Nucleotidyltransferase family protein</fullName>
    </recommendedName>
</protein>
<dbReference type="RefSeq" id="WP_331301360.1">
    <property type="nucleotide sequence ID" value="NZ_MLCA01000001.1"/>
</dbReference>
<accession>A0ABU7TLF9</accession>
<evidence type="ECO:0000313" key="1">
    <source>
        <dbReference type="EMBL" id="MEE7490366.1"/>
    </source>
</evidence>
<name>A0ABU7TLF9_9HYPH</name>
<dbReference type="Gene3D" id="3.30.460.40">
    <property type="match status" value="1"/>
</dbReference>
<comment type="caution">
    <text evidence="1">The sequence shown here is derived from an EMBL/GenBank/DDBJ whole genome shotgun (WGS) entry which is preliminary data.</text>
</comment>
<dbReference type="InterPro" id="IPR043519">
    <property type="entry name" value="NT_sf"/>
</dbReference>
<organism evidence="1 2">
    <name type="scientific">Methylobacterium oryzae</name>
    <dbReference type="NCBI Taxonomy" id="334852"/>
    <lineage>
        <taxon>Bacteria</taxon>
        <taxon>Pseudomonadati</taxon>
        <taxon>Pseudomonadota</taxon>
        <taxon>Alphaproteobacteria</taxon>
        <taxon>Hyphomicrobiales</taxon>
        <taxon>Methylobacteriaceae</taxon>
        <taxon>Methylobacterium</taxon>
    </lineage>
</organism>
<gene>
    <name evidence="1" type="ORF">MOTC310_07660</name>
</gene>
<dbReference type="EMBL" id="MLCA01000001">
    <property type="protein sequence ID" value="MEE7490366.1"/>
    <property type="molecule type" value="Genomic_DNA"/>
</dbReference>
<evidence type="ECO:0008006" key="3">
    <source>
        <dbReference type="Google" id="ProtNLM"/>
    </source>
</evidence>